<evidence type="ECO:0000256" key="4">
    <source>
        <dbReference type="ARBA" id="ARBA00023163"/>
    </source>
</evidence>
<dbReference type="Gene3D" id="3.40.50.2300">
    <property type="match status" value="2"/>
</dbReference>
<dbReference type="SUPFAM" id="SSF47413">
    <property type="entry name" value="lambda repressor-like DNA-binding domains"/>
    <property type="match status" value="1"/>
</dbReference>
<dbReference type="Proteomes" id="UP000637267">
    <property type="component" value="Unassembled WGS sequence"/>
</dbReference>
<evidence type="ECO:0000313" key="7">
    <source>
        <dbReference type="Proteomes" id="UP000637267"/>
    </source>
</evidence>
<comment type="caution">
    <text evidence="6">The sequence shown here is derived from an EMBL/GenBank/DDBJ whole genome shotgun (WGS) entry which is preliminary data.</text>
</comment>
<dbReference type="InterPro" id="IPR010982">
    <property type="entry name" value="Lambda_DNA-bd_dom_sf"/>
</dbReference>
<evidence type="ECO:0000313" key="6">
    <source>
        <dbReference type="EMBL" id="GGP18077.1"/>
    </source>
</evidence>
<dbReference type="CDD" id="cd01392">
    <property type="entry name" value="HTH_LacI"/>
    <property type="match status" value="1"/>
</dbReference>
<keyword evidence="2" id="KW-0805">Transcription regulation</keyword>
<dbReference type="InterPro" id="IPR028082">
    <property type="entry name" value="Peripla_BP_I"/>
</dbReference>
<dbReference type="Pfam" id="PF00356">
    <property type="entry name" value="LacI"/>
    <property type="match status" value="1"/>
</dbReference>
<dbReference type="Gene3D" id="1.10.260.40">
    <property type="entry name" value="lambda repressor-like DNA-binding domains"/>
    <property type="match status" value="1"/>
</dbReference>
<dbReference type="EMBL" id="BMLX01000001">
    <property type="protein sequence ID" value="GGP18077.1"/>
    <property type="molecule type" value="Genomic_DNA"/>
</dbReference>
<proteinExistence type="predicted"/>
<dbReference type="Pfam" id="PF00532">
    <property type="entry name" value="Peripla_BP_1"/>
    <property type="match status" value="1"/>
</dbReference>
<evidence type="ECO:0000259" key="5">
    <source>
        <dbReference type="PROSITE" id="PS50932"/>
    </source>
</evidence>
<dbReference type="PROSITE" id="PS00356">
    <property type="entry name" value="HTH_LACI_1"/>
    <property type="match status" value="1"/>
</dbReference>
<keyword evidence="3" id="KW-0238">DNA-binding</keyword>
<reference evidence="7" key="1">
    <citation type="journal article" date="2019" name="Int. J. Syst. Evol. Microbiol.">
        <title>The Global Catalogue of Microorganisms (GCM) 10K type strain sequencing project: providing services to taxonomists for standard genome sequencing and annotation.</title>
        <authorList>
            <consortium name="The Broad Institute Genomics Platform"/>
            <consortium name="The Broad Institute Genome Sequencing Center for Infectious Disease"/>
            <person name="Wu L."/>
            <person name="Ma J."/>
        </authorList>
    </citation>
    <scope>NUCLEOTIDE SEQUENCE [LARGE SCALE GENOMIC DNA]</scope>
    <source>
        <strain evidence="7">CGMCC 1.8859</strain>
    </source>
</reference>
<dbReference type="CDD" id="cd06274">
    <property type="entry name" value="PBP1_FruR"/>
    <property type="match status" value="1"/>
</dbReference>
<sequence length="344" mass="37828">MQESLSVSQFERLTIDDIARLAKVSRTTASMVLNGYAERYRISKATVERVLQVAAEHHFSPSQSARALRSRRSHTIGLVIPDLTNSAHSALAQAVETQCRERGYQMMMVTSDEDPALETDCIAHLVARQVDGVIVVPCATDPAHYQKWLKRLPIVFVDRAVDGLPVPSVITDATGIVAGLIGEALAAGAREVVYFGGQPDVSASRDRLAGYTQALVSHGLPVREELVFQRDYQRESGYAMMQQWFAAHQRYPEVLFVGAITLLEGVLAFLNEQHKLTQAPGRLLTFDDHQLLDCLPLSIDAIVQDANGLASESLSRVLALLEGQTQTSTRVPARVHYRSPRATS</sequence>
<keyword evidence="7" id="KW-1185">Reference proteome</keyword>
<dbReference type="SUPFAM" id="SSF53822">
    <property type="entry name" value="Periplasmic binding protein-like I"/>
    <property type="match status" value="1"/>
</dbReference>
<evidence type="ECO:0000256" key="2">
    <source>
        <dbReference type="ARBA" id="ARBA00023015"/>
    </source>
</evidence>
<organism evidence="6 7">
    <name type="scientific">Silvimonas iriomotensis</name>
    <dbReference type="NCBI Taxonomy" id="449662"/>
    <lineage>
        <taxon>Bacteria</taxon>
        <taxon>Pseudomonadati</taxon>
        <taxon>Pseudomonadota</taxon>
        <taxon>Betaproteobacteria</taxon>
        <taxon>Neisseriales</taxon>
        <taxon>Chitinibacteraceae</taxon>
        <taxon>Silvimonas</taxon>
    </lineage>
</organism>
<protein>
    <submittedName>
        <fullName evidence="6">Sucrose operon repressor</fullName>
    </submittedName>
</protein>
<dbReference type="PANTHER" id="PTHR30146:SF45">
    <property type="entry name" value="CATABOLITE REPRESSOR_ACTIVATOR"/>
    <property type="match status" value="1"/>
</dbReference>
<name>A0ABQ2P4S6_9NEIS</name>
<dbReference type="InterPro" id="IPR001761">
    <property type="entry name" value="Peripla_BP/Lac1_sug-bd_dom"/>
</dbReference>
<evidence type="ECO:0000256" key="1">
    <source>
        <dbReference type="ARBA" id="ARBA00022491"/>
    </source>
</evidence>
<dbReference type="SMART" id="SM00354">
    <property type="entry name" value="HTH_LACI"/>
    <property type="match status" value="1"/>
</dbReference>
<keyword evidence="1" id="KW-0678">Repressor</keyword>
<dbReference type="InterPro" id="IPR000843">
    <property type="entry name" value="HTH_LacI"/>
</dbReference>
<feature type="domain" description="HTH lacI-type" evidence="5">
    <location>
        <begin position="13"/>
        <end position="70"/>
    </location>
</feature>
<evidence type="ECO:0000256" key="3">
    <source>
        <dbReference type="ARBA" id="ARBA00023125"/>
    </source>
</evidence>
<keyword evidence="4" id="KW-0804">Transcription</keyword>
<accession>A0ABQ2P4S6</accession>
<gene>
    <name evidence="6" type="primary">scrR</name>
    <name evidence="6" type="ORF">GCM10010970_03020</name>
</gene>
<dbReference type="PROSITE" id="PS50932">
    <property type="entry name" value="HTH_LACI_2"/>
    <property type="match status" value="1"/>
</dbReference>
<dbReference type="PANTHER" id="PTHR30146">
    <property type="entry name" value="LACI-RELATED TRANSCRIPTIONAL REPRESSOR"/>
    <property type="match status" value="1"/>
</dbReference>